<feature type="domain" description="Amine oxidase" evidence="10">
    <location>
        <begin position="18"/>
        <end position="436"/>
    </location>
</feature>
<keyword evidence="7" id="KW-0073">Auxin biosynthesis</keyword>
<organism evidence="11 12">
    <name type="scientific">Bryocella elongata</name>
    <dbReference type="NCBI Taxonomy" id="863522"/>
    <lineage>
        <taxon>Bacteria</taxon>
        <taxon>Pseudomonadati</taxon>
        <taxon>Acidobacteriota</taxon>
        <taxon>Terriglobia</taxon>
        <taxon>Terriglobales</taxon>
        <taxon>Acidobacteriaceae</taxon>
        <taxon>Bryocella</taxon>
    </lineage>
</organism>
<feature type="binding site" evidence="9">
    <location>
        <position position="410"/>
    </location>
    <ligand>
        <name>FAD</name>
        <dbReference type="ChEBI" id="CHEBI:57692"/>
    </ligand>
</feature>
<evidence type="ECO:0000256" key="5">
    <source>
        <dbReference type="ARBA" id="ARBA00017871"/>
    </source>
</evidence>
<evidence type="ECO:0000256" key="6">
    <source>
        <dbReference type="ARBA" id="ARBA00023002"/>
    </source>
</evidence>
<gene>
    <name evidence="11" type="ORF">SAMN05421819_3129</name>
</gene>
<keyword evidence="6" id="KW-0560">Oxidoreductase</keyword>
<comment type="pathway">
    <text evidence="2">Plant hormone metabolism; auxin biosynthesis.</text>
</comment>
<comment type="similarity">
    <text evidence="3">Belongs to the tryptophan 2-monooxygenase family.</text>
</comment>
<reference evidence="11 12" key="1">
    <citation type="submission" date="2016-10" db="EMBL/GenBank/DDBJ databases">
        <authorList>
            <person name="de Groot N.N."/>
        </authorList>
    </citation>
    <scope>NUCLEOTIDE SEQUENCE [LARGE SCALE GENOMIC DNA]</scope>
    <source>
        <strain evidence="11 12">DSM 22489</strain>
    </source>
</reference>
<sequence>MQVQHEFDADLLILGAGMSGLAAARALGERGMRVLVLEARDRIGGRVWSQRALSGDVVELGAEFIHGRAPELWSLIEESGVTTAERDGVMLRETSDGLNAAEDHGEDIFAPLENLEGYEGEDLSFADWLNTSDVPEDSRAAVTAYVEGFNAADATKISIKSLGIQQKAEDETEGYRSWHVHGGYVQLADYLATRLVAQHGRIETNCVVESIAWQQGSVEVTTSKGTFRAPRCGITLPLGVLQQVNREGGIRIEPQPAAIAQSHRMEMGQAARVTLVFRSRWWEKGSAAPPEELQQMGFLLTRDRLPSVWWTARTEAEPAPTLTGWSGGPRSLIFSGRTTDELAAEACSTLAKIFQMDEFLVRSELLSAHTHDWTADPFSRGAYSYVAAGGIDAPRAMTEPEQNTLFFAGEHTDVTGHWGTVHAAIRSGLRAAEQILDTQSPRL</sequence>
<dbReference type="PANTHER" id="PTHR10742">
    <property type="entry name" value="FLAVIN MONOAMINE OXIDASE"/>
    <property type="match status" value="1"/>
</dbReference>
<accession>A0A1H6AHH5</accession>
<proteinExistence type="inferred from homology"/>
<evidence type="ECO:0000313" key="11">
    <source>
        <dbReference type="EMBL" id="SEG47455.1"/>
    </source>
</evidence>
<dbReference type="PRINTS" id="PR00757">
    <property type="entry name" value="AMINEOXDASEF"/>
</dbReference>
<evidence type="ECO:0000259" key="10">
    <source>
        <dbReference type="Pfam" id="PF01593"/>
    </source>
</evidence>
<feature type="binding site" evidence="9">
    <location>
        <position position="208"/>
    </location>
    <ligand>
        <name>FAD</name>
        <dbReference type="ChEBI" id="CHEBI:57692"/>
    </ligand>
</feature>
<dbReference type="SUPFAM" id="SSF51905">
    <property type="entry name" value="FAD/NAD(P)-binding domain"/>
    <property type="match status" value="1"/>
</dbReference>
<comment type="catalytic activity">
    <reaction evidence="8">
        <text>L-tryptophan + O2 = indole-3-acetamide + CO2 + H2O</text>
        <dbReference type="Rhea" id="RHEA:16165"/>
        <dbReference type="ChEBI" id="CHEBI:15377"/>
        <dbReference type="ChEBI" id="CHEBI:15379"/>
        <dbReference type="ChEBI" id="CHEBI:16031"/>
        <dbReference type="ChEBI" id="CHEBI:16526"/>
        <dbReference type="ChEBI" id="CHEBI:57912"/>
        <dbReference type="EC" id="1.13.12.3"/>
    </reaction>
</comment>
<comment type="cofactor">
    <cofactor evidence="1">
        <name>FAD</name>
        <dbReference type="ChEBI" id="CHEBI:57692"/>
    </cofactor>
</comment>
<evidence type="ECO:0000256" key="8">
    <source>
        <dbReference type="ARBA" id="ARBA00047321"/>
    </source>
</evidence>
<dbReference type="OrthoDB" id="56323at2"/>
<dbReference type="GO" id="GO:0050361">
    <property type="term" value="F:tryptophan 2-monooxygenase activity"/>
    <property type="evidence" value="ECO:0007669"/>
    <property type="project" value="UniProtKB-EC"/>
</dbReference>
<evidence type="ECO:0000313" key="12">
    <source>
        <dbReference type="Proteomes" id="UP000236728"/>
    </source>
</evidence>
<dbReference type="PANTHER" id="PTHR10742:SF410">
    <property type="entry name" value="LYSINE-SPECIFIC HISTONE DEMETHYLASE 2"/>
    <property type="match status" value="1"/>
</dbReference>
<dbReference type="EC" id="1.13.12.3" evidence="4"/>
<dbReference type="InterPro" id="IPR001613">
    <property type="entry name" value="Flavin_amine_oxidase"/>
</dbReference>
<dbReference type="InterPro" id="IPR036188">
    <property type="entry name" value="FAD/NAD-bd_sf"/>
</dbReference>
<feature type="binding site" evidence="9">
    <location>
        <begin position="38"/>
        <end position="39"/>
    </location>
    <ligand>
        <name>FAD</name>
        <dbReference type="ChEBI" id="CHEBI:57692"/>
    </ligand>
</feature>
<dbReference type="RefSeq" id="WP_103933992.1">
    <property type="nucleotide sequence ID" value="NZ_FNVA01000005.1"/>
</dbReference>
<dbReference type="InterPro" id="IPR002937">
    <property type="entry name" value="Amino_oxidase"/>
</dbReference>
<dbReference type="AlphaFoldDB" id="A0A1H6AHH5"/>
<protein>
    <recommendedName>
        <fullName evidence="5">Tryptophan 2-monooxygenase</fullName>
        <ecNumber evidence="4">1.13.12.3</ecNumber>
    </recommendedName>
</protein>
<evidence type="ECO:0000256" key="1">
    <source>
        <dbReference type="ARBA" id="ARBA00001974"/>
    </source>
</evidence>
<feature type="binding site" evidence="9">
    <location>
        <position position="19"/>
    </location>
    <ligand>
        <name>FAD</name>
        <dbReference type="ChEBI" id="CHEBI:57692"/>
    </ligand>
</feature>
<evidence type="ECO:0000256" key="4">
    <source>
        <dbReference type="ARBA" id="ARBA00012535"/>
    </source>
</evidence>
<keyword evidence="12" id="KW-1185">Reference proteome</keyword>
<dbReference type="GO" id="GO:0009851">
    <property type="term" value="P:auxin biosynthetic process"/>
    <property type="evidence" value="ECO:0007669"/>
    <property type="project" value="UniProtKB-KW"/>
</dbReference>
<dbReference type="Pfam" id="PF01593">
    <property type="entry name" value="Amino_oxidase"/>
    <property type="match status" value="1"/>
</dbReference>
<evidence type="ECO:0000256" key="7">
    <source>
        <dbReference type="ARBA" id="ARBA00023070"/>
    </source>
</evidence>
<evidence type="ECO:0000256" key="2">
    <source>
        <dbReference type="ARBA" id="ARBA00004814"/>
    </source>
</evidence>
<dbReference type="Gene3D" id="3.50.50.60">
    <property type="entry name" value="FAD/NAD(P)-binding domain"/>
    <property type="match status" value="1"/>
</dbReference>
<dbReference type="EMBL" id="FNVA01000005">
    <property type="protein sequence ID" value="SEG47455.1"/>
    <property type="molecule type" value="Genomic_DNA"/>
</dbReference>
<dbReference type="InterPro" id="IPR050281">
    <property type="entry name" value="Flavin_monoamine_oxidase"/>
</dbReference>
<dbReference type="Proteomes" id="UP000236728">
    <property type="component" value="Unassembled WGS sequence"/>
</dbReference>
<dbReference type="SUPFAM" id="SSF54373">
    <property type="entry name" value="FAD-linked reductases, C-terminal domain"/>
    <property type="match status" value="1"/>
</dbReference>
<evidence type="ECO:0000256" key="3">
    <source>
        <dbReference type="ARBA" id="ARBA00005833"/>
    </source>
</evidence>
<name>A0A1H6AHH5_9BACT</name>
<evidence type="ECO:0000256" key="9">
    <source>
        <dbReference type="PIRSR" id="PIRSR601613-1"/>
    </source>
</evidence>